<keyword evidence="6" id="KW-1185">Reference proteome</keyword>
<evidence type="ECO:0000259" key="3">
    <source>
        <dbReference type="Pfam" id="PF12469"/>
    </source>
</evidence>
<name>A0A433VCR7_9CYAN</name>
<evidence type="ECO:0000256" key="2">
    <source>
        <dbReference type="ARBA" id="ARBA00023118"/>
    </source>
</evidence>
<protein>
    <submittedName>
        <fullName evidence="5">Uncharacterized protein</fullName>
    </submittedName>
</protein>
<dbReference type="AlphaFoldDB" id="A0A433VCR7"/>
<dbReference type="Gene3D" id="3.30.70.270">
    <property type="match status" value="1"/>
</dbReference>
<feature type="domain" description="CRISPR-associated protein Cmr2 N-terminal" evidence="3">
    <location>
        <begin position="12"/>
        <end position="59"/>
    </location>
</feature>
<gene>
    <name evidence="5" type="ORF">DSM106972_047820</name>
</gene>
<dbReference type="InterPro" id="IPR024615">
    <property type="entry name" value="CRISPR-assoc_Cmr2_N"/>
</dbReference>
<dbReference type="Gene3D" id="3.30.70.2220">
    <property type="entry name" value="CRISPR-Cas system, Cmr2 subunit, D1 domain, cysteine cluster"/>
    <property type="match status" value="1"/>
</dbReference>
<feature type="domain" description="Cas10/Cmr2 second palm" evidence="4">
    <location>
        <begin position="309"/>
        <end position="437"/>
    </location>
</feature>
<evidence type="ECO:0000259" key="4">
    <source>
        <dbReference type="Pfam" id="PF22335"/>
    </source>
</evidence>
<dbReference type="EMBL" id="RSCL01000012">
    <property type="protein sequence ID" value="RUT03868.1"/>
    <property type="molecule type" value="Genomic_DNA"/>
</dbReference>
<dbReference type="Pfam" id="PF22335">
    <property type="entry name" value="Cas10-Cmr2_palm2"/>
    <property type="match status" value="1"/>
</dbReference>
<dbReference type="InterPro" id="IPR043128">
    <property type="entry name" value="Rev_trsase/Diguanyl_cyclase"/>
</dbReference>
<dbReference type="GO" id="GO:0000166">
    <property type="term" value="F:nucleotide binding"/>
    <property type="evidence" value="ECO:0007669"/>
    <property type="project" value="UniProtKB-KW"/>
</dbReference>
<reference evidence="5" key="2">
    <citation type="journal article" date="2019" name="Genome Biol. Evol.">
        <title>Day and night: Metabolic profiles and evolutionary relationships of six axenic non-marine cyanobacteria.</title>
        <authorList>
            <person name="Will S.E."/>
            <person name="Henke P."/>
            <person name="Boedeker C."/>
            <person name="Huang S."/>
            <person name="Brinkmann H."/>
            <person name="Rohde M."/>
            <person name="Jarek M."/>
            <person name="Friedl T."/>
            <person name="Seufert S."/>
            <person name="Schumacher M."/>
            <person name="Overmann J."/>
            <person name="Neumann-Schaal M."/>
            <person name="Petersen J."/>
        </authorList>
    </citation>
    <scope>NUCLEOTIDE SEQUENCE [LARGE SCALE GENOMIC DNA]</scope>
    <source>
        <strain evidence="5">PCC 7102</strain>
    </source>
</reference>
<evidence type="ECO:0000313" key="5">
    <source>
        <dbReference type="EMBL" id="RUT03868.1"/>
    </source>
</evidence>
<dbReference type="InterPro" id="IPR054767">
    <property type="entry name" value="Cas10-Cmr2_palm2"/>
</dbReference>
<dbReference type="OrthoDB" id="9758700at2"/>
<proteinExistence type="predicted"/>
<dbReference type="InterPro" id="IPR038242">
    <property type="entry name" value="Cmr2_N"/>
</dbReference>
<keyword evidence="1" id="KW-0547">Nucleotide-binding</keyword>
<dbReference type="GO" id="GO:0051607">
    <property type="term" value="P:defense response to virus"/>
    <property type="evidence" value="ECO:0007669"/>
    <property type="project" value="UniProtKB-KW"/>
</dbReference>
<organism evidence="5 6">
    <name type="scientific">Dulcicalothrix desertica PCC 7102</name>
    <dbReference type="NCBI Taxonomy" id="232991"/>
    <lineage>
        <taxon>Bacteria</taxon>
        <taxon>Bacillati</taxon>
        <taxon>Cyanobacteriota</taxon>
        <taxon>Cyanophyceae</taxon>
        <taxon>Nostocales</taxon>
        <taxon>Calotrichaceae</taxon>
        <taxon>Dulcicalothrix</taxon>
    </lineage>
</organism>
<accession>A0A433VCR7</accession>
<dbReference type="Pfam" id="PF12469">
    <property type="entry name" value="Cmr2_N"/>
    <property type="match status" value="1"/>
</dbReference>
<dbReference type="Proteomes" id="UP000271624">
    <property type="component" value="Unassembled WGS sequence"/>
</dbReference>
<keyword evidence="2" id="KW-0051">Antiviral defense</keyword>
<evidence type="ECO:0000313" key="6">
    <source>
        <dbReference type="Proteomes" id="UP000271624"/>
    </source>
</evidence>
<evidence type="ECO:0000256" key="1">
    <source>
        <dbReference type="ARBA" id="ARBA00022741"/>
    </source>
</evidence>
<dbReference type="RefSeq" id="WP_127083145.1">
    <property type="nucleotide sequence ID" value="NZ_RSCL01000012.1"/>
</dbReference>
<sequence>MEQPQSQPQYTYTVVTYAPVQGSIEKSRKLRDLFGASNILSFLSLRIVQAAGVENVISPGLVHIQKGMSNRILIKGHFSYKDAHKALLDGWKLILRECKAWIEDKLSEFKPYYWHEEWNNWGNHAWELFWGSGTGNTESEAITAAMKDLETRKLSRAWTALNWMGESSSLTGSDAIAYPKLGNKKREIQDFGYGAKDEEITKFYIKLAEITEYNANQPSPDGRFIAEGGKLVIPEVKPQVESTMPNEQLNTPEGKFITPDERLSIPELVKRLVTWHEIVDAIGIQPLEQGFREIQRKPTKDTPGQWTGWFMGDGDKVGDKLIEFAGCDNAESNIRNFSNALREWGQGFYKCDLGRVIYAGGDDFLGIIYSSNPAKPIKPLNAFKWLMGIPKKWEEHKQDITLSVGFVWVAGSVPQRDVLQHCREAQAVAKSRQRNRVTIRVLFNSGQYVEWTCPWDYLDILQKYRDRNGNTLAKWEEHCRRTQQNSNEIQEGNYKYFPNWSHVYGDLAELKVRHAFGLAPNRREVDINSLTTNQQNKIIQNRNAFLDFFNIYFPNVRDILIEHENYIVGINNPMNNSKPAQAMIDWIENLITVGWYLCGDGGNE</sequence>
<reference evidence="5" key="1">
    <citation type="submission" date="2018-12" db="EMBL/GenBank/DDBJ databases">
        <authorList>
            <person name="Will S."/>
            <person name="Neumann-Schaal M."/>
            <person name="Henke P."/>
        </authorList>
    </citation>
    <scope>NUCLEOTIDE SEQUENCE</scope>
    <source>
        <strain evidence="5">PCC 7102</strain>
    </source>
</reference>
<comment type="caution">
    <text evidence="5">The sequence shown here is derived from an EMBL/GenBank/DDBJ whole genome shotgun (WGS) entry which is preliminary data.</text>
</comment>